<sequence length="244" mass="28016">MDTTGKDQERMKKGVGELLGNPVLLKEGDKVVLVPEAMVAETEVPIPKAMEEEEFDFDPSEGMEEDTKKWYAMARYYSEQRSKGMVDEMGAAWKLHKQIDITNLEANRFILEFDREDEYNYVLNEGPWKHKGDTLIVVPYNGLSRPSEIVIDSVDLWGKVAYPLEEVLKPMVEAKIKEKGMMQFEVRCGRMGHSEKFCPEDEETKVEGKFGEWLRKSPHKKSVERRLVVPVAPSRVNRALNFSG</sequence>
<dbReference type="AlphaFoldDB" id="A0A4V6D623"/>
<name>A0A4V6D623_SETVI</name>
<accession>A0A4V6D623</accession>
<dbReference type="Gramene" id="TKW12616">
    <property type="protein sequence ID" value="TKW12616"/>
    <property type="gene ID" value="SEVIR_5G047700v2"/>
</dbReference>
<organism evidence="2 3">
    <name type="scientific">Setaria viridis</name>
    <name type="common">Green bristlegrass</name>
    <name type="synonym">Setaria italica subsp. viridis</name>
    <dbReference type="NCBI Taxonomy" id="4556"/>
    <lineage>
        <taxon>Eukaryota</taxon>
        <taxon>Viridiplantae</taxon>
        <taxon>Streptophyta</taxon>
        <taxon>Embryophyta</taxon>
        <taxon>Tracheophyta</taxon>
        <taxon>Spermatophyta</taxon>
        <taxon>Magnoliopsida</taxon>
        <taxon>Liliopsida</taxon>
        <taxon>Poales</taxon>
        <taxon>Poaceae</taxon>
        <taxon>PACMAD clade</taxon>
        <taxon>Panicoideae</taxon>
        <taxon>Panicodae</taxon>
        <taxon>Paniceae</taxon>
        <taxon>Cenchrinae</taxon>
        <taxon>Setaria</taxon>
    </lineage>
</organism>
<evidence type="ECO:0000313" key="3">
    <source>
        <dbReference type="Proteomes" id="UP000298652"/>
    </source>
</evidence>
<gene>
    <name evidence="2" type="ORF">SEVIR_5G047700v2</name>
</gene>
<reference evidence="2" key="1">
    <citation type="submission" date="2019-03" db="EMBL/GenBank/DDBJ databases">
        <title>WGS assembly of Setaria viridis.</title>
        <authorList>
            <person name="Huang P."/>
            <person name="Jenkins J."/>
            <person name="Grimwood J."/>
            <person name="Barry K."/>
            <person name="Healey A."/>
            <person name="Mamidi S."/>
            <person name="Sreedasyam A."/>
            <person name="Shu S."/>
            <person name="Feldman M."/>
            <person name="Wu J."/>
            <person name="Yu Y."/>
            <person name="Chen C."/>
            <person name="Johnson J."/>
            <person name="Rokhsar D."/>
            <person name="Baxter I."/>
            <person name="Schmutz J."/>
            <person name="Brutnell T."/>
            <person name="Kellogg E."/>
        </authorList>
    </citation>
    <scope>NUCLEOTIDE SEQUENCE [LARGE SCALE GENOMIC DNA]</scope>
</reference>
<dbReference type="Proteomes" id="UP000298652">
    <property type="component" value="Chromosome 5"/>
</dbReference>
<protein>
    <recommendedName>
        <fullName evidence="1">DUF4283 domain-containing protein</fullName>
    </recommendedName>
</protein>
<dbReference type="Pfam" id="PF14111">
    <property type="entry name" value="DUF4283"/>
    <property type="match status" value="1"/>
</dbReference>
<keyword evidence="3" id="KW-1185">Reference proteome</keyword>
<evidence type="ECO:0000313" key="2">
    <source>
        <dbReference type="EMBL" id="TKW12616.1"/>
    </source>
</evidence>
<proteinExistence type="predicted"/>
<evidence type="ECO:0000259" key="1">
    <source>
        <dbReference type="Pfam" id="PF14111"/>
    </source>
</evidence>
<dbReference type="EMBL" id="CM016556">
    <property type="protein sequence ID" value="TKW12616.1"/>
    <property type="molecule type" value="Genomic_DNA"/>
</dbReference>
<dbReference type="InterPro" id="IPR025558">
    <property type="entry name" value="DUF4283"/>
</dbReference>
<feature type="domain" description="DUF4283" evidence="1">
    <location>
        <begin position="89"/>
        <end position="141"/>
    </location>
</feature>